<reference evidence="3 4" key="1">
    <citation type="submission" date="2019-02" db="EMBL/GenBank/DDBJ databases">
        <title>Pedobacter sp. RP-1-14 sp. nov., isolated from Arctic soil.</title>
        <authorList>
            <person name="Dahal R.H."/>
        </authorList>
    </citation>
    <scope>NUCLEOTIDE SEQUENCE [LARGE SCALE GENOMIC DNA]</scope>
    <source>
        <strain evidence="3 4">RP-1-14</strain>
    </source>
</reference>
<dbReference type="Gene3D" id="3.40.50.11780">
    <property type="match status" value="2"/>
</dbReference>
<evidence type="ECO:0000313" key="4">
    <source>
        <dbReference type="Proteomes" id="UP000293347"/>
    </source>
</evidence>
<dbReference type="InterPro" id="IPR020287">
    <property type="entry name" value="Tail_sheath_C"/>
</dbReference>
<accession>A0A4V2MLF2</accession>
<comment type="similarity">
    <text evidence="1">Belongs to the myoviridae tail sheath protein family.</text>
</comment>
<evidence type="ECO:0000259" key="2">
    <source>
        <dbReference type="Pfam" id="PF17482"/>
    </source>
</evidence>
<dbReference type="EMBL" id="SJSL01000002">
    <property type="protein sequence ID" value="TCD01767.1"/>
    <property type="molecule type" value="Genomic_DNA"/>
</dbReference>
<dbReference type="InterPro" id="IPR052042">
    <property type="entry name" value="Tail_sheath_structural"/>
</dbReference>
<evidence type="ECO:0000256" key="1">
    <source>
        <dbReference type="ARBA" id="ARBA00008005"/>
    </source>
</evidence>
<protein>
    <submittedName>
        <fullName evidence="3">Phage tail sheath family protein</fullName>
    </submittedName>
</protein>
<proteinExistence type="inferred from homology"/>
<gene>
    <name evidence="3" type="ORF">EZ437_13710</name>
</gene>
<keyword evidence="4" id="KW-1185">Reference proteome</keyword>
<dbReference type="Proteomes" id="UP000293347">
    <property type="component" value="Unassembled WGS sequence"/>
</dbReference>
<organism evidence="3 4">
    <name type="scientific">Pedobacter psychroterrae</name>
    <dbReference type="NCBI Taxonomy" id="2530453"/>
    <lineage>
        <taxon>Bacteria</taxon>
        <taxon>Pseudomonadati</taxon>
        <taxon>Bacteroidota</taxon>
        <taxon>Sphingobacteriia</taxon>
        <taxon>Sphingobacteriales</taxon>
        <taxon>Sphingobacteriaceae</taxon>
        <taxon>Pedobacter</taxon>
    </lineage>
</organism>
<dbReference type="AlphaFoldDB" id="A0A4V2MLF2"/>
<dbReference type="PANTHER" id="PTHR35861">
    <property type="match status" value="1"/>
</dbReference>
<dbReference type="OrthoDB" id="9767864at2"/>
<dbReference type="PANTHER" id="PTHR35861:SF1">
    <property type="entry name" value="PHAGE TAIL SHEATH PROTEIN"/>
    <property type="match status" value="1"/>
</dbReference>
<evidence type="ECO:0000313" key="3">
    <source>
        <dbReference type="EMBL" id="TCD01767.1"/>
    </source>
</evidence>
<comment type="caution">
    <text evidence="3">The sequence shown here is derived from an EMBL/GenBank/DDBJ whole genome shotgun (WGS) entry which is preliminary data.</text>
</comment>
<sequence>MPVSNYSTPGVYVEEISTLPPSVVQASTAIPAFLGYTAGASDNGIDLKNIPTRITSMLEYQQYFGGPATATFTISATGNSGAPDLAAQITEPIHKLYYSLDLFFKNGGSVCYIVSVGTHTVTTKLATDFSAGLTALKTEEEPTLIVLSEAVDLATAAEYHALCKSALEQCAKIKNRFCIFDVPAGDPAISAFRTGVGSDNLKFGAAYYPFLKTSLGYTVADTDITVTDTSTVPDTKTVADARAAHTKAVAAAKAAADAKTAADASTSADAAANKAAAATRVTAAAKAVTDAKAVLDKALADANVPTKVTNAKLDTIKATNTVLYNAIKLELNNPKYKITLPPSPAIAGVYAAVDSERGVWKAPANVSLNAVINPAIKITADEQDKLNIDSTGGKSINAIRTFTGRGVMVWGARTLAGNDNEWRYVPVRRLFNMIEDSAAKATQFAVFEPNDSTTWLKVKSMIESFLYNLWQQGALAGPTPKASYFVNVGLGATMNTQDILEGKMIVEIGVAAVRPAEFIVLRFSHKLQEA</sequence>
<dbReference type="RefSeq" id="WP_131596567.1">
    <property type="nucleotide sequence ID" value="NZ_SJSL01000002.1"/>
</dbReference>
<feature type="domain" description="Tail sheath protein C-terminal" evidence="2">
    <location>
        <begin position="419"/>
        <end position="523"/>
    </location>
</feature>
<name>A0A4V2MLF2_9SPHI</name>
<dbReference type="Pfam" id="PF17482">
    <property type="entry name" value="Phage_sheath_1C"/>
    <property type="match status" value="1"/>
</dbReference>